<accession>A0A085ZXI9</accession>
<dbReference type="AlphaFoldDB" id="A0A085ZXI9"/>
<dbReference type="Proteomes" id="UP000028703">
    <property type="component" value="Unassembled WGS sequence"/>
</dbReference>
<keyword evidence="2" id="KW-1185">Reference proteome</keyword>
<protein>
    <submittedName>
        <fullName evidence="1">Uncharacterized protein</fullName>
    </submittedName>
</protein>
<evidence type="ECO:0000313" key="2">
    <source>
        <dbReference type="Proteomes" id="UP000028703"/>
    </source>
</evidence>
<comment type="caution">
    <text evidence="1">The sequence shown here is derived from an EMBL/GenBank/DDBJ whole genome shotgun (WGS) entry which is preliminary data.</text>
</comment>
<evidence type="ECO:0000313" key="1">
    <source>
        <dbReference type="EMBL" id="KFF09153.1"/>
    </source>
</evidence>
<gene>
    <name evidence="1" type="ORF">IX38_01150</name>
</gene>
<dbReference type="STRING" id="421531.IX38_01150"/>
<name>A0A085ZXI9_9FLAO</name>
<proteinExistence type="predicted"/>
<organism evidence="1 2">
    <name type="scientific">Chryseobacterium luteum</name>
    <dbReference type="NCBI Taxonomy" id="421531"/>
    <lineage>
        <taxon>Bacteria</taxon>
        <taxon>Pseudomonadati</taxon>
        <taxon>Bacteroidota</taxon>
        <taxon>Flavobacteriia</taxon>
        <taxon>Flavobacteriales</taxon>
        <taxon>Weeksellaceae</taxon>
        <taxon>Chryseobacterium group</taxon>
        <taxon>Chryseobacterium</taxon>
    </lineage>
</organism>
<reference evidence="1 2" key="1">
    <citation type="submission" date="2014-07" db="EMBL/GenBank/DDBJ databases">
        <title>Genome of Chryseobacterium luteum DSM 18605.</title>
        <authorList>
            <person name="Stropko S.J."/>
            <person name="Pipes S.E."/>
            <person name="Newman J.D."/>
        </authorList>
    </citation>
    <scope>NUCLEOTIDE SEQUENCE [LARGE SCALE GENOMIC DNA]</scope>
    <source>
        <strain evidence="1 2">DSM 18605</strain>
    </source>
</reference>
<dbReference type="RefSeq" id="WP_034701014.1">
    <property type="nucleotide sequence ID" value="NZ_JPRO01000001.1"/>
</dbReference>
<dbReference type="OrthoDB" id="1264929at2"/>
<sequence>MKNSFTEYLIKNGWKEINIMTFQQEIKSQKVEVFFSSSNQIEVYADSQFKFEKYLLSLADLKEILDNI</sequence>
<dbReference type="EMBL" id="JPRO01000001">
    <property type="protein sequence ID" value="KFF09153.1"/>
    <property type="molecule type" value="Genomic_DNA"/>
</dbReference>